<evidence type="ECO:0000313" key="5">
    <source>
        <dbReference type="Proteomes" id="UP000224607"/>
    </source>
</evidence>
<evidence type="ECO:0000256" key="1">
    <source>
        <dbReference type="SAM" id="Phobius"/>
    </source>
</evidence>
<evidence type="ECO:0000313" key="3">
    <source>
        <dbReference type="EMBL" id="SFJ97719.1"/>
    </source>
</evidence>
<gene>
    <name evidence="3" type="ORF">SAMN05421680_12230</name>
    <name evidence="2" type="ORF">Xmau_03461</name>
</gene>
<dbReference type="AlphaFoldDB" id="A0A1I3VRF4"/>
<keyword evidence="1" id="KW-1133">Transmembrane helix</keyword>
<reference evidence="4" key="2">
    <citation type="submission" date="2016-10" db="EMBL/GenBank/DDBJ databases">
        <authorList>
            <person name="Varghese N."/>
            <person name="Submissions S."/>
        </authorList>
    </citation>
    <scope>NUCLEOTIDE SEQUENCE [LARGE SCALE GENOMIC DNA]</scope>
    <source>
        <strain evidence="4">DSM 17908</strain>
    </source>
</reference>
<keyword evidence="1" id="KW-0812">Transmembrane</keyword>
<dbReference type="EMBL" id="FORG01000022">
    <property type="protein sequence ID" value="SFJ97719.1"/>
    <property type="molecule type" value="Genomic_DNA"/>
</dbReference>
<organism evidence="3 4">
    <name type="scientific">Xenorhabdus mauleonii</name>
    <dbReference type="NCBI Taxonomy" id="351675"/>
    <lineage>
        <taxon>Bacteria</taxon>
        <taxon>Pseudomonadati</taxon>
        <taxon>Pseudomonadota</taxon>
        <taxon>Gammaproteobacteria</taxon>
        <taxon>Enterobacterales</taxon>
        <taxon>Morganellaceae</taxon>
        <taxon>Xenorhabdus</taxon>
    </lineage>
</organism>
<evidence type="ECO:0000313" key="4">
    <source>
        <dbReference type="Proteomes" id="UP000198919"/>
    </source>
</evidence>
<dbReference type="EMBL" id="NITY01000016">
    <property type="protein sequence ID" value="PHM38403.1"/>
    <property type="molecule type" value="Genomic_DNA"/>
</dbReference>
<proteinExistence type="predicted"/>
<name>A0A1I3VRF4_9GAMM</name>
<dbReference type="Proteomes" id="UP000224607">
    <property type="component" value="Unassembled WGS sequence"/>
</dbReference>
<keyword evidence="5" id="KW-1185">Reference proteome</keyword>
<dbReference type="Proteomes" id="UP000198919">
    <property type="component" value="Unassembled WGS sequence"/>
</dbReference>
<reference evidence="2 5" key="3">
    <citation type="journal article" date="2017" name="Nat. Microbiol.">
        <title>Natural product diversity associated with the nematode symbionts Photorhabdus and Xenorhabdus.</title>
        <authorList>
            <person name="Tobias N.J."/>
            <person name="Wolff H."/>
            <person name="Djahanschiri B."/>
            <person name="Grundmann F."/>
            <person name="Kronenwerth M."/>
            <person name="Shi Y.M."/>
            <person name="Simonyi S."/>
            <person name="Grun P."/>
            <person name="Shapiro-Ilan D."/>
            <person name="Pidot S.J."/>
            <person name="Stinear T.P."/>
            <person name="Ebersberger I."/>
            <person name="Bode H.B."/>
        </authorList>
    </citation>
    <scope>NUCLEOTIDE SEQUENCE [LARGE SCALE GENOMIC DNA]</scope>
    <source>
        <strain evidence="2 5">DSM 17908</strain>
    </source>
</reference>
<feature type="transmembrane region" description="Helical" evidence="1">
    <location>
        <begin position="175"/>
        <end position="199"/>
    </location>
</feature>
<evidence type="ECO:0000313" key="2">
    <source>
        <dbReference type="EMBL" id="PHM38403.1"/>
    </source>
</evidence>
<dbReference type="STRING" id="351675.SAMN05421680_12230"/>
<accession>A0A1I3VRF4</accession>
<keyword evidence="1" id="KW-0472">Membrane</keyword>
<dbReference type="RefSeq" id="WP_139216986.1">
    <property type="nucleotide sequence ID" value="NZ_CAWNQB010000008.1"/>
</dbReference>
<sequence length="204" mass="22551">MIVDKILELNELDNDEKIKEIFNTKSFGHKYIPGNLLERFYNWTHFKEAISGIVSLASGAISASLFYSSDFCVLIPKFWAKNNINNTTFSSSSITTPSISNSSNAGLTTPSSIINSTLAGLKNTLYTTSSTLNNTLSDLNSYTNNTRRNSPYLYERCNIPLSDRTESMPSISTTAVIVGVFAFIALVTALIFLFISCCYKKNSL</sequence>
<reference evidence="3" key="1">
    <citation type="submission" date="2016-10" db="EMBL/GenBank/DDBJ databases">
        <authorList>
            <person name="de Groot N.N."/>
        </authorList>
    </citation>
    <scope>NUCLEOTIDE SEQUENCE [LARGE SCALE GENOMIC DNA]</scope>
    <source>
        <strain evidence="3">DSM 17908</strain>
    </source>
</reference>
<protein>
    <submittedName>
        <fullName evidence="3">Uncharacterized protein</fullName>
    </submittedName>
</protein>